<dbReference type="PANTHER" id="PTHR34319">
    <property type="entry name" value="MAJOR EXPORTED PROTEIN"/>
    <property type="match status" value="1"/>
</dbReference>
<dbReference type="InterPro" id="IPR008514">
    <property type="entry name" value="T6SS_Hcp"/>
</dbReference>
<sequence>MANLIYLTVKGRAQGLISAGCSTYASIGNRYQVGHEDEILIFSFDHDLTREQHVNHQPIDFVKAIDKSSPLFGIAITNNELLTLRFDFYRTAADGTLELYYSIEITGATIVGFSSHYPNSLTHNDAQPYESVSVKYQSVTWKHHAAGTSGYSIWADNVY</sequence>
<dbReference type="NCBIfam" id="TIGR03344">
    <property type="entry name" value="VI_effect_Hcp1"/>
    <property type="match status" value="1"/>
</dbReference>
<gene>
    <name evidence="1" type="primary">hcpA_3</name>
    <name evidence="1" type="ORF">NCTC13193_03566</name>
</gene>
<dbReference type="Pfam" id="PF05638">
    <property type="entry name" value="T6SS_HCP"/>
    <property type="match status" value="1"/>
</dbReference>
<dbReference type="RefSeq" id="WP_141132458.1">
    <property type="nucleotide sequence ID" value="NZ_SUPU01000019.1"/>
</dbReference>
<evidence type="ECO:0000313" key="1">
    <source>
        <dbReference type="EMBL" id="VEI72097.1"/>
    </source>
</evidence>
<dbReference type="InterPro" id="IPR036624">
    <property type="entry name" value="Hcp1-lik_sf"/>
</dbReference>
<protein>
    <submittedName>
        <fullName evidence="1">Secreted protein hcp</fullName>
    </submittedName>
</protein>
<reference evidence="1 2" key="1">
    <citation type="submission" date="2018-12" db="EMBL/GenBank/DDBJ databases">
        <authorList>
            <consortium name="Pathogen Informatics"/>
        </authorList>
    </citation>
    <scope>NUCLEOTIDE SEQUENCE [LARGE SCALE GENOMIC DNA]</scope>
    <source>
        <strain evidence="1 2">NCTC13193</strain>
    </source>
</reference>
<dbReference type="Proteomes" id="UP000270487">
    <property type="component" value="Chromosome"/>
</dbReference>
<dbReference type="AlphaFoldDB" id="A0A3S4X6G7"/>
<dbReference type="InterPro" id="IPR052947">
    <property type="entry name" value="T6SS_Hcp1_domain"/>
</dbReference>
<accession>A0A3S4X6G7</accession>
<dbReference type="PANTHER" id="PTHR34319:SF7">
    <property type="entry name" value="HNH ENDONUCLEASE DOMAIN-CONTAINING PROTEIN"/>
    <property type="match status" value="1"/>
</dbReference>
<dbReference type="EMBL" id="LR134492">
    <property type="protein sequence ID" value="VEI72097.1"/>
    <property type="molecule type" value="Genomic_DNA"/>
</dbReference>
<evidence type="ECO:0000313" key="2">
    <source>
        <dbReference type="Proteomes" id="UP000270487"/>
    </source>
</evidence>
<organism evidence="1 2">
    <name type="scientific">Serratia fonticola</name>
    <dbReference type="NCBI Taxonomy" id="47917"/>
    <lineage>
        <taxon>Bacteria</taxon>
        <taxon>Pseudomonadati</taxon>
        <taxon>Pseudomonadota</taxon>
        <taxon>Gammaproteobacteria</taxon>
        <taxon>Enterobacterales</taxon>
        <taxon>Yersiniaceae</taxon>
        <taxon>Serratia</taxon>
    </lineage>
</organism>
<dbReference type="Gene3D" id="2.30.110.20">
    <property type="entry name" value="Hcp1-like"/>
    <property type="match status" value="1"/>
</dbReference>
<dbReference type="SUPFAM" id="SSF141452">
    <property type="entry name" value="Hcp1-like"/>
    <property type="match status" value="1"/>
</dbReference>
<name>A0A3S4X6G7_SERFO</name>
<proteinExistence type="predicted"/>